<dbReference type="SUPFAM" id="SSF49899">
    <property type="entry name" value="Concanavalin A-like lectins/glucanases"/>
    <property type="match status" value="1"/>
</dbReference>
<proteinExistence type="predicted"/>
<feature type="compositionally biased region" description="Low complexity" evidence="1">
    <location>
        <begin position="198"/>
        <end position="213"/>
    </location>
</feature>
<gene>
    <name evidence="2" type="ORF">Ga0080559_TMP518</name>
</gene>
<evidence type="ECO:0000313" key="3">
    <source>
        <dbReference type="Proteomes" id="UP000186559"/>
    </source>
</evidence>
<protein>
    <recommendedName>
        <fullName evidence="4">Concanavalin A-like lectin/glucanases superfamily protein</fullName>
    </recommendedName>
</protein>
<feature type="region of interest" description="Disordered" evidence="1">
    <location>
        <begin position="196"/>
        <end position="219"/>
    </location>
</feature>
<evidence type="ECO:0000313" key="2">
    <source>
        <dbReference type="EMBL" id="APX21314.1"/>
    </source>
</evidence>
<keyword evidence="3" id="KW-1185">Reference proteome</keyword>
<dbReference type="RefSeq" id="WP_076621996.1">
    <property type="nucleotide sequence ID" value="NZ_BMEW01000002.1"/>
</dbReference>
<dbReference type="STRING" id="1229727.Ga0080559_TMP518"/>
<reference evidence="2 3" key="1">
    <citation type="submission" date="2016-03" db="EMBL/GenBank/DDBJ databases">
        <title>Deep-sea bacteria in the southern Pacific.</title>
        <authorList>
            <person name="Tang K."/>
        </authorList>
    </citation>
    <scope>NUCLEOTIDE SEQUENCE [LARGE SCALE GENOMIC DNA]</scope>
    <source>
        <strain evidence="2 3">JLT2016</strain>
    </source>
</reference>
<name>A0A1U7CZI4_9RHOB</name>
<dbReference type="Proteomes" id="UP000186559">
    <property type="component" value="Chromosome"/>
</dbReference>
<accession>A0A1U7CZI4</accession>
<sequence>MALAPVLIRAPGTGIGQILGRDPAVNDGTLFAFDFADTYCWPDQASAPDGSEFINLIDSGGSAFVNTSGPAIGFFDDGFRYNVGATDQVIDLPDETKFAASTGFVVSVVITIETQTQAAKSRICGYFDGSDNTGAWGLYTANGRFYFVINGQVMPSSYTIATFGTGPHTFTLSWADEGDGYKCKLYVDGTLDQEADADNATLNTPTDTTTPTLGESSDDETAPYWIGKICRCIGHDLASTELTVADIAAAEWAVTDGRFVA</sequence>
<evidence type="ECO:0000256" key="1">
    <source>
        <dbReference type="SAM" id="MobiDB-lite"/>
    </source>
</evidence>
<organism evidence="2 3">
    <name type="scientific">Salipiger profundus</name>
    <dbReference type="NCBI Taxonomy" id="1229727"/>
    <lineage>
        <taxon>Bacteria</taxon>
        <taxon>Pseudomonadati</taxon>
        <taxon>Pseudomonadota</taxon>
        <taxon>Alphaproteobacteria</taxon>
        <taxon>Rhodobacterales</taxon>
        <taxon>Roseobacteraceae</taxon>
        <taxon>Salipiger</taxon>
    </lineage>
</organism>
<evidence type="ECO:0008006" key="4">
    <source>
        <dbReference type="Google" id="ProtNLM"/>
    </source>
</evidence>
<dbReference type="Gene3D" id="2.60.120.200">
    <property type="match status" value="1"/>
</dbReference>
<dbReference type="AlphaFoldDB" id="A0A1U7CZI4"/>
<dbReference type="KEGG" id="tpro:Ga0080559_TMP518"/>
<dbReference type="InterPro" id="IPR013320">
    <property type="entry name" value="ConA-like_dom_sf"/>
</dbReference>
<dbReference type="EMBL" id="CP014796">
    <property type="protein sequence ID" value="APX21314.1"/>
    <property type="molecule type" value="Genomic_DNA"/>
</dbReference>